<evidence type="ECO:0000313" key="6">
    <source>
        <dbReference type="Proteomes" id="UP000683559"/>
    </source>
</evidence>
<evidence type="ECO:0000259" key="4">
    <source>
        <dbReference type="Pfam" id="PF00535"/>
    </source>
</evidence>
<dbReference type="InterPro" id="IPR050834">
    <property type="entry name" value="Glycosyltransf_2"/>
</dbReference>
<comment type="similarity">
    <text evidence="1">Belongs to the glycosyltransferase 2 family.</text>
</comment>
<dbReference type="PANTHER" id="PTHR43685:SF5">
    <property type="entry name" value="GLYCOSYLTRANSFERASE EPSE-RELATED"/>
    <property type="match status" value="1"/>
</dbReference>
<dbReference type="EC" id="2.4.-.-" evidence="5"/>
<reference evidence="5 6" key="1">
    <citation type="submission" date="2021-06" db="EMBL/GenBank/DDBJ databases">
        <title>Gemonas diversity in paddy soil.</title>
        <authorList>
            <person name="Liu G."/>
        </authorList>
    </citation>
    <scope>NUCLEOTIDE SEQUENCE [LARGE SCALE GENOMIC DNA]</scope>
    <source>
        <strain evidence="5 6">RG2</strain>
    </source>
</reference>
<gene>
    <name evidence="5" type="ORF">KP001_12105</name>
</gene>
<keyword evidence="3 5" id="KW-0808">Transferase</keyword>
<evidence type="ECO:0000256" key="2">
    <source>
        <dbReference type="ARBA" id="ARBA00022676"/>
    </source>
</evidence>
<keyword evidence="6" id="KW-1185">Reference proteome</keyword>
<dbReference type="EMBL" id="CP077683">
    <property type="protein sequence ID" value="QXE89205.1"/>
    <property type="molecule type" value="Genomic_DNA"/>
</dbReference>
<dbReference type="Pfam" id="PF00535">
    <property type="entry name" value="Glycos_transf_2"/>
    <property type="match status" value="1"/>
</dbReference>
<dbReference type="InterPro" id="IPR001173">
    <property type="entry name" value="Glyco_trans_2-like"/>
</dbReference>
<evidence type="ECO:0000256" key="1">
    <source>
        <dbReference type="ARBA" id="ARBA00006739"/>
    </source>
</evidence>
<dbReference type="Proteomes" id="UP000683559">
    <property type="component" value="Chromosome"/>
</dbReference>
<proteinExistence type="inferred from homology"/>
<dbReference type="PANTHER" id="PTHR43685">
    <property type="entry name" value="GLYCOSYLTRANSFERASE"/>
    <property type="match status" value="1"/>
</dbReference>
<evidence type="ECO:0000313" key="5">
    <source>
        <dbReference type="EMBL" id="QXE89205.1"/>
    </source>
</evidence>
<dbReference type="GO" id="GO:0016757">
    <property type="term" value="F:glycosyltransferase activity"/>
    <property type="evidence" value="ECO:0007669"/>
    <property type="project" value="UniProtKB-KW"/>
</dbReference>
<keyword evidence="2 5" id="KW-0328">Glycosyltransferase</keyword>
<feature type="domain" description="Glycosyltransferase 2-like" evidence="4">
    <location>
        <begin position="11"/>
        <end position="176"/>
    </location>
</feature>
<organism evidence="5 6">
    <name type="scientific">Geomonas subterranea</name>
    <dbReference type="NCBI Taxonomy" id="2847989"/>
    <lineage>
        <taxon>Bacteria</taxon>
        <taxon>Pseudomonadati</taxon>
        <taxon>Thermodesulfobacteriota</taxon>
        <taxon>Desulfuromonadia</taxon>
        <taxon>Geobacterales</taxon>
        <taxon>Geobacteraceae</taxon>
        <taxon>Geomonas</taxon>
    </lineage>
</organism>
<name>A0ABX8LHY9_9BACT</name>
<protein>
    <submittedName>
        <fullName evidence="5">Glycosyltransferase</fullName>
        <ecNumber evidence="5">2.4.-.-</ecNumber>
    </submittedName>
</protein>
<accession>A0ABX8LHY9</accession>
<evidence type="ECO:0000256" key="3">
    <source>
        <dbReference type="ARBA" id="ARBA00022679"/>
    </source>
</evidence>
<sequence length="339" mass="37481">MSIATAIPAVSILMPVRNEEKHLPAALASLSAQTFRDWELVVVDDGSTDRTPAILARAAAADPRIRVLATGGEGLVPALNLGLAQCRSELVARMDGDDVAHPARLEAQINYLAPHPEVGLVASCFQHFPRHRIGSGMIGYQQWQNSLLSHDAILADIFVESPFVHPSVMFRKQEVLQVGGYRDMGWAEDYDLWLRLAAAGTRFARLPETLFFWRERPERTTRTNPAYAAQAMRLCKLHHLLQGFLRGERNVILAGAGLEGRAWYRMLHEVHIRVEAWVDIDPKKIGRQLHGAPVLSTGDLERTGTKLLMTVGARGARGVVRQTTRQAGFTEGYDAVCVA</sequence>
<dbReference type="RefSeq" id="WP_217285896.1">
    <property type="nucleotide sequence ID" value="NZ_CP077683.1"/>
</dbReference>